<keyword evidence="5" id="KW-0256">Endoplasmic reticulum</keyword>
<feature type="region of interest" description="Disordered" evidence="12">
    <location>
        <begin position="28"/>
        <end position="48"/>
    </location>
</feature>
<feature type="compositionally biased region" description="Basic and acidic residues" evidence="12">
    <location>
        <begin position="32"/>
        <end position="48"/>
    </location>
</feature>
<keyword evidence="8" id="KW-0143">Chaperone</keyword>
<dbReference type="WBParaSite" id="SMUV_0000000601-mRNA-1">
    <property type="protein sequence ID" value="SMUV_0000000601-mRNA-1"/>
    <property type="gene ID" value="SMUV_0000000601"/>
</dbReference>
<feature type="domain" description="EF-hand" evidence="14">
    <location>
        <begin position="148"/>
        <end position="183"/>
    </location>
</feature>
<dbReference type="PANTHER" id="PTHR10827">
    <property type="entry name" value="RETICULOCALBIN"/>
    <property type="match status" value="1"/>
</dbReference>
<keyword evidence="7" id="KW-0325">Glycoprotein</keyword>
<dbReference type="PROSITE" id="PS50222">
    <property type="entry name" value="EF_HAND_2"/>
    <property type="match status" value="3"/>
</dbReference>
<name>A0A0N5A7K3_9BILA</name>
<evidence type="ECO:0000256" key="1">
    <source>
        <dbReference type="ARBA" id="ARBA00004319"/>
    </source>
</evidence>
<evidence type="ECO:0000256" key="7">
    <source>
        <dbReference type="ARBA" id="ARBA00023180"/>
    </source>
</evidence>
<feature type="domain" description="EF-hand" evidence="14">
    <location>
        <begin position="67"/>
        <end position="102"/>
    </location>
</feature>
<keyword evidence="4" id="KW-0677">Repeat</keyword>
<dbReference type="InterPro" id="IPR002048">
    <property type="entry name" value="EF_hand_dom"/>
</dbReference>
<reference evidence="16" key="1">
    <citation type="submission" date="2017-02" db="UniProtKB">
        <authorList>
            <consortium name="WormBaseParasite"/>
        </authorList>
    </citation>
    <scope>IDENTIFICATION</scope>
</reference>
<dbReference type="InterPro" id="IPR018247">
    <property type="entry name" value="EF_Hand_1_Ca_BS"/>
</dbReference>
<keyword evidence="2" id="KW-0479">Metal-binding</keyword>
<keyword evidence="3 13" id="KW-0732">Signal</keyword>
<evidence type="ECO:0000256" key="5">
    <source>
        <dbReference type="ARBA" id="ARBA00022824"/>
    </source>
</evidence>
<evidence type="ECO:0000256" key="13">
    <source>
        <dbReference type="SAM" id="SignalP"/>
    </source>
</evidence>
<dbReference type="SUPFAM" id="SSF47473">
    <property type="entry name" value="EF-hand"/>
    <property type="match status" value="2"/>
</dbReference>
<organism evidence="15 16">
    <name type="scientific">Syphacia muris</name>
    <dbReference type="NCBI Taxonomy" id="451379"/>
    <lineage>
        <taxon>Eukaryota</taxon>
        <taxon>Metazoa</taxon>
        <taxon>Ecdysozoa</taxon>
        <taxon>Nematoda</taxon>
        <taxon>Chromadorea</taxon>
        <taxon>Rhabditida</taxon>
        <taxon>Spirurina</taxon>
        <taxon>Oxyuridomorpha</taxon>
        <taxon>Oxyuroidea</taxon>
        <taxon>Oxyuridae</taxon>
        <taxon>Syphacia</taxon>
    </lineage>
</organism>
<evidence type="ECO:0000256" key="9">
    <source>
        <dbReference type="ARBA" id="ARBA00056975"/>
    </source>
</evidence>
<dbReference type="AlphaFoldDB" id="A0A0N5A7K3"/>
<feature type="domain" description="EF-hand" evidence="14">
    <location>
        <begin position="185"/>
        <end position="220"/>
    </location>
</feature>
<evidence type="ECO:0000259" key="14">
    <source>
        <dbReference type="PROSITE" id="PS50222"/>
    </source>
</evidence>
<proteinExistence type="predicted"/>
<dbReference type="GO" id="GO:0005788">
    <property type="term" value="C:endoplasmic reticulum lumen"/>
    <property type="evidence" value="ECO:0007669"/>
    <property type="project" value="UniProtKB-SubCell"/>
</dbReference>
<accession>A0A0N5A7K3</accession>
<keyword evidence="6" id="KW-0106">Calcium</keyword>
<evidence type="ECO:0000313" key="16">
    <source>
        <dbReference type="WBParaSite" id="SMUV_0000000601-mRNA-1"/>
    </source>
</evidence>
<evidence type="ECO:0000256" key="10">
    <source>
        <dbReference type="ARBA" id="ARBA00063143"/>
    </source>
</evidence>
<dbReference type="GO" id="GO:0015031">
    <property type="term" value="P:protein transport"/>
    <property type="evidence" value="ECO:0007669"/>
    <property type="project" value="UniProtKB-ARBA"/>
</dbReference>
<evidence type="ECO:0000256" key="11">
    <source>
        <dbReference type="ARBA" id="ARBA00072696"/>
    </source>
</evidence>
<evidence type="ECO:0000256" key="8">
    <source>
        <dbReference type="ARBA" id="ARBA00023186"/>
    </source>
</evidence>
<dbReference type="GO" id="GO:0005509">
    <property type="term" value="F:calcium ion binding"/>
    <property type="evidence" value="ECO:0007669"/>
    <property type="project" value="InterPro"/>
</dbReference>
<sequence>MLQRSILLLGACIVLVVADREHEAHGSVSSKFRYEHEGEGHNEHSDHKAVLGSEKVAKEFDELSPEESRKRLRVLAVKMDVNHDGFVDNEELTDWIQKSIISLDKEESDERFAELDKDGNLVITWSEYIADGFGDIQETENMDAEDKKLMEEDRKYFVAADHDGNGVLNMEEFDAFHAPEHHPHMHETVVELTLKEKDLNKDGKIDLKEFLGDIAGNEGAEWYEMEKARFADEYDKDKSGFLEGEEIVAWLIPDTKVTAQQEAEHLIANADKDHDKRLSIDEIVDEYGLFVGSEATNYGEHLNKVKHEEL</sequence>
<evidence type="ECO:0000313" key="15">
    <source>
        <dbReference type="Proteomes" id="UP000046393"/>
    </source>
</evidence>
<evidence type="ECO:0000256" key="4">
    <source>
        <dbReference type="ARBA" id="ARBA00022737"/>
    </source>
</evidence>
<dbReference type="STRING" id="451379.A0A0N5A7K3"/>
<dbReference type="Pfam" id="PF13499">
    <property type="entry name" value="EF-hand_7"/>
    <property type="match status" value="3"/>
</dbReference>
<evidence type="ECO:0000256" key="12">
    <source>
        <dbReference type="SAM" id="MobiDB-lite"/>
    </source>
</evidence>
<dbReference type="Proteomes" id="UP000046393">
    <property type="component" value="Unplaced"/>
</dbReference>
<dbReference type="PROSITE" id="PS00018">
    <property type="entry name" value="EF_HAND_1"/>
    <property type="match status" value="5"/>
</dbReference>
<comment type="subcellular location">
    <subcellularLocation>
        <location evidence="1">Endoplasmic reticulum lumen</location>
    </subcellularLocation>
</comment>
<evidence type="ECO:0000256" key="6">
    <source>
        <dbReference type="ARBA" id="ARBA00022837"/>
    </source>
</evidence>
<comment type="function">
    <text evidence="9">Probable molecular chaperone assisting protein biosynthesis and transport in the endoplasmic reticulum. Required for the proper biosynthesis and transport of pulmonary surfactant-associated protein A/SP-A, pulmonary surfactant-associated protein D/SP-D and the lipid transporter ABCA3. By regulating both the proper expression and the degradation through the endoplasmic reticulum-associated protein degradation pathway of these proteins plays a crucial role in pulmonary surfactant homeostasis. Has an anti-fibrotic activity by negatively regulating the secretion of type I and type III collagens. This calcium-binding protein also transiently associates with immature PCSK6 and regulates its secretion.</text>
</comment>
<dbReference type="Gene3D" id="1.10.238.10">
    <property type="entry name" value="EF-hand"/>
    <property type="match status" value="3"/>
</dbReference>
<keyword evidence="15" id="KW-1185">Reference proteome</keyword>
<dbReference type="FunFam" id="1.10.238.10:FF:000104">
    <property type="entry name" value="calumenin isoform X1"/>
    <property type="match status" value="1"/>
</dbReference>
<dbReference type="SMART" id="SM00054">
    <property type="entry name" value="EFh"/>
    <property type="match status" value="6"/>
</dbReference>
<protein>
    <recommendedName>
        <fullName evidence="11">Reticulocalbin-3</fullName>
    </recommendedName>
</protein>
<dbReference type="PANTHER" id="PTHR10827:SF95">
    <property type="entry name" value="LD34388P"/>
    <property type="match status" value="1"/>
</dbReference>
<evidence type="ECO:0000256" key="2">
    <source>
        <dbReference type="ARBA" id="ARBA00022723"/>
    </source>
</evidence>
<feature type="signal peptide" evidence="13">
    <location>
        <begin position="1"/>
        <end position="18"/>
    </location>
</feature>
<comment type="subunit">
    <text evidence="10">Interacts with PCSK6 (immature form including the propeptide); probably involved in the maturation and the secretion of PCSK6.</text>
</comment>
<feature type="chain" id="PRO_5005892876" description="Reticulocalbin-3" evidence="13">
    <location>
        <begin position="19"/>
        <end position="310"/>
    </location>
</feature>
<evidence type="ECO:0000256" key="3">
    <source>
        <dbReference type="ARBA" id="ARBA00022729"/>
    </source>
</evidence>
<dbReference type="InterPro" id="IPR011992">
    <property type="entry name" value="EF-hand-dom_pair"/>
</dbReference>